<keyword evidence="1" id="KW-0175">Coiled coil</keyword>
<feature type="transmembrane region" description="Helical" evidence="3">
    <location>
        <begin position="147"/>
        <end position="171"/>
    </location>
</feature>
<dbReference type="EMBL" id="JAIHOM010000026">
    <property type="protein sequence ID" value="MCW6036033.1"/>
    <property type="molecule type" value="Genomic_DNA"/>
</dbReference>
<proteinExistence type="predicted"/>
<accession>A0ABT3L3E7</accession>
<feature type="coiled-coil region" evidence="1">
    <location>
        <begin position="32"/>
        <end position="66"/>
    </location>
</feature>
<keyword evidence="3" id="KW-0812">Transmembrane</keyword>
<protein>
    <submittedName>
        <fullName evidence="4">Uncharacterized protein</fullName>
    </submittedName>
</protein>
<comment type="caution">
    <text evidence="4">The sequence shown here is derived from an EMBL/GenBank/DDBJ whole genome shotgun (WGS) entry which is preliminary data.</text>
</comment>
<gene>
    <name evidence="4" type="ORF">K4A83_07070</name>
</gene>
<evidence type="ECO:0000313" key="4">
    <source>
        <dbReference type="EMBL" id="MCW6036033.1"/>
    </source>
</evidence>
<dbReference type="RefSeq" id="WP_265263767.1">
    <property type="nucleotide sequence ID" value="NZ_JAIHOM010000026.1"/>
</dbReference>
<keyword evidence="3" id="KW-1133">Transmembrane helix</keyword>
<evidence type="ECO:0000256" key="3">
    <source>
        <dbReference type="SAM" id="Phobius"/>
    </source>
</evidence>
<organism evidence="4 5">
    <name type="scientific">Spirulina subsalsa FACHB-351</name>
    <dbReference type="NCBI Taxonomy" id="234711"/>
    <lineage>
        <taxon>Bacteria</taxon>
        <taxon>Bacillati</taxon>
        <taxon>Cyanobacteriota</taxon>
        <taxon>Cyanophyceae</taxon>
        <taxon>Spirulinales</taxon>
        <taxon>Spirulinaceae</taxon>
        <taxon>Spirulina</taxon>
    </lineage>
</organism>
<evidence type="ECO:0000256" key="1">
    <source>
        <dbReference type="SAM" id="Coils"/>
    </source>
</evidence>
<feature type="region of interest" description="Disordered" evidence="2">
    <location>
        <begin position="1"/>
        <end position="23"/>
    </location>
</feature>
<name>A0ABT3L3E7_9CYAN</name>
<evidence type="ECO:0000256" key="2">
    <source>
        <dbReference type="SAM" id="MobiDB-lite"/>
    </source>
</evidence>
<reference evidence="4 5" key="1">
    <citation type="submission" date="2021-08" db="EMBL/GenBank/DDBJ databases">
        <title>Draft genome sequence of Spirulina subsalsa with high tolerance to salinity and hype-accumulation of phycocyanin.</title>
        <authorList>
            <person name="Pei H."/>
            <person name="Jiang L."/>
        </authorList>
    </citation>
    <scope>NUCLEOTIDE SEQUENCE [LARGE SCALE GENOMIC DNA]</scope>
    <source>
        <strain evidence="4 5">FACHB-351</strain>
    </source>
</reference>
<evidence type="ECO:0000313" key="5">
    <source>
        <dbReference type="Proteomes" id="UP001526426"/>
    </source>
</evidence>
<keyword evidence="5" id="KW-1185">Reference proteome</keyword>
<sequence>MFKPRPSQPNPQNGSFTPEANHYRPSVPISIYRELASELQAAQTQLATLKSENQQLLTQNQLLRREVEKVLEGMKNLEKWTTTQDAYGRPITAQNSGSEAVAEARRDHATGGGGFPLYDPDNPDDLIMEIAEEPDLRPQSSEKSMDVSIWLVCIVIALTVLTAFGIGFLYVRSNNNNN</sequence>
<dbReference type="Proteomes" id="UP001526426">
    <property type="component" value="Unassembled WGS sequence"/>
</dbReference>
<keyword evidence="3" id="KW-0472">Membrane</keyword>